<organism evidence="1 2">
    <name type="scientific">Profundibacter amoris</name>
    <dbReference type="NCBI Taxonomy" id="2171755"/>
    <lineage>
        <taxon>Bacteria</taxon>
        <taxon>Pseudomonadati</taxon>
        <taxon>Pseudomonadota</taxon>
        <taxon>Alphaproteobacteria</taxon>
        <taxon>Rhodobacterales</taxon>
        <taxon>Paracoccaceae</taxon>
        <taxon>Profundibacter</taxon>
    </lineage>
</organism>
<dbReference type="PANTHER" id="PTHR19959:SF119">
    <property type="entry name" value="FUNGAL LIPASE-LIKE DOMAIN-CONTAINING PROTEIN"/>
    <property type="match status" value="1"/>
</dbReference>
<evidence type="ECO:0000313" key="1">
    <source>
        <dbReference type="EMBL" id="AXX99775.1"/>
    </source>
</evidence>
<dbReference type="InterPro" id="IPR011990">
    <property type="entry name" value="TPR-like_helical_dom_sf"/>
</dbReference>
<name>A0A347ULP7_9RHOB</name>
<evidence type="ECO:0008006" key="3">
    <source>
        <dbReference type="Google" id="ProtNLM"/>
    </source>
</evidence>
<gene>
    <name evidence="1" type="ORF">BAR1_09920</name>
</gene>
<protein>
    <recommendedName>
        <fullName evidence="3">Tetratricopeptide repeat protein</fullName>
    </recommendedName>
</protein>
<dbReference type="AlphaFoldDB" id="A0A347ULP7"/>
<dbReference type="SUPFAM" id="SSF48452">
    <property type="entry name" value="TPR-like"/>
    <property type="match status" value="1"/>
</dbReference>
<dbReference type="KEGG" id="pamo:BAR1_09920"/>
<accession>A0A347ULP7</accession>
<dbReference type="Pfam" id="PF13374">
    <property type="entry name" value="TPR_10"/>
    <property type="match status" value="1"/>
</dbReference>
<keyword evidence="2" id="KW-1185">Reference proteome</keyword>
<evidence type="ECO:0000313" key="2">
    <source>
        <dbReference type="Proteomes" id="UP000261704"/>
    </source>
</evidence>
<proteinExistence type="predicted"/>
<dbReference type="PANTHER" id="PTHR19959">
    <property type="entry name" value="KINESIN LIGHT CHAIN"/>
    <property type="match status" value="1"/>
</dbReference>
<reference evidence="1 2" key="1">
    <citation type="submission" date="2018-09" db="EMBL/GenBank/DDBJ databases">
        <title>Profundibacter amoris BAR1 gen. nov., sp. nov., a new member of the Roseobacter clade isolated at Lokis Castle Vent Field on the Arctic Mid-Oceanic Ridge.</title>
        <authorList>
            <person name="Le Moine Bauer S."/>
            <person name="Sjoeberg A.G."/>
            <person name="L'Haridon S."/>
            <person name="Stokke R."/>
            <person name="Roalkvam I."/>
            <person name="Steen I.H."/>
            <person name="Dahle H."/>
        </authorList>
    </citation>
    <scope>NUCLEOTIDE SEQUENCE [LARGE SCALE GENOMIC DNA]</scope>
    <source>
        <strain evidence="1 2">BAR1</strain>
    </source>
</reference>
<dbReference type="Gene3D" id="1.25.40.10">
    <property type="entry name" value="Tetratricopeptide repeat domain"/>
    <property type="match status" value="2"/>
</dbReference>
<dbReference type="OrthoDB" id="433986at2"/>
<dbReference type="EMBL" id="CP032125">
    <property type="protein sequence ID" value="AXX99775.1"/>
    <property type="molecule type" value="Genomic_DNA"/>
</dbReference>
<dbReference type="Proteomes" id="UP000261704">
    <property type="component" value="Chromosome"/>
</dbReference>
<sequence length="536" mass="59159">MAEAFCNWLHPPLTELLGNTEFIKTLAPKIWATALGDLRHIRETTDEIAKQVKVTAQQLDHLTTLPRDTLELLASRFEIPTPHQLPDAELLDALTNKAVQYRSYRALIDGLDDRVASIANLKGAAQDAAERLDFQTVEELLARVDTVETEIAANTKQARAANALLQGRTQQAYTLLTAAADSFASVDPVEPSRRREAYGKMLHDYGMRFAGNGLELAARIWDKGAQDLDCKAQGDLWACLQNNLGTALATLGQRESGTARLLQAVDAFELALQELTQDRVPLDWAATQNNLGNALLALGERESGTARLPQAVEAYELALQEWTQGRVPLDWATAQNNLGNALLALGERESGTARLLQAVDAFELALQEWTQDRVPLQWATAQNNLGNALLALGERESDTARLRQAVDAYELALQEWTQDRVPLDWAMTQGNLGNALKALGQRESGTARLLQAVDAYELALQERTQDRVPLHWAMTQNNLGSVHLTFFDKTGDPAHLDRAETHMQAALEVFNIAAPRYAEMAQEQLQQIAQRRGISG</sequence>